<organism evidence="3 4">
    <name type="scientific">Muricomes intestini</name>
    <dbReference type="NCBI Taxonomy" id="1796634"/>
    <lineage>
        <taxon>Bacteria</taxon>
        <taxon>Bacillati</taxon>
        <taxon>Bacillota</taxon>
        <taxon>Clostridia</taxon>
        <taxon>Lachnospirales</taxon>
        <taxon>Lachnospiraceae</taxon>
        <taxon>Muricomes</taxon>
    </lineage>
</organism>
<feature type="domain" description="Glycosyl transferase family 1" evidence="1">
    <location>
        <begin position="226"/>
        <end position="379"/>
    </location>
</feature>
<evidence type="ECO:0000259" key="1">
    <source>
        <dbReference type="Pfam" id="PF00534"/>
    </source>
</evidence>
<dbReference type="Gene3D" id="3.40.50.2000">
    <property type="entry name" value="Glycogen Phosphorylase B"/>
    <property type="match status" value="2"/>
</dbReference>
<sequence>MRIAMLTNNYIPFIGGVPISVERQAKELAKRGHRVTVFAPKYGQKEDAKQTVSQIGEKDGNNIDVIRYQTGTYKLENGMVCPKVIIREILQDFERKGFDCIHVHHPMFVGPVALYLGKKYDLPVIYTYHTKYEDYLHYLRPFRSMEKSKTMGREIFRLGKEKLVPKYITWFTNQCDLVLAPTTSMQEIITERGTRTSTVIFPTGLEDSFYIQDQKKAEMLRKEYLGGRTHLFCTVSRLEKEKNSEFILRGVARLKEKMGNSFRVLFIGEGSMRNSLEQMTEGLGISEEVLFLGNIENEKIKNYIRACDLFLFASKSETQGIVLAEAFAAGSPVVAVQATGVEDIVVNGQNGYMTEEDIEEWTEKIIEALREENYGKLKEQAQLDAVRFKASRLAVYEEQLYEQCVRAKRERKSVYEDEAGWTEHSGAFIYRIFKAS</sequence>
<comment type="caution">
    <text evidence="3">The sequence shown here is derived from an EMBL/GenBank/DDBJ whole genome shotgun (WGS) entry which is preliminary data.</text>
</comment>
<accession>A0A4R3KG86</accession>
<dbReference type="PANTHER" id="PTHR45947:SF3">
    <property type="entry name" value="SULFOQUINOVOSYL TRANSFERASE SQD2"/>
    <property type="match status" value="1"/>
</dbReference>
<proteinExistence type="predicted"/>
<dbReference type="PANTHER" id="PTHR45947">
    <property type="entry name" value="SULFOQUINOVOSYL TRANSFERASE SQD2"/>
    <property type="match status" value="1"/>
</dbReference>
<name>A0A4R3KG86_9FIRM</name>
<dbReference type="RefSeq" id="WP_132378313.1">
    <property type="nucleotide sequence ID" value="NZ_DAIQXH010000047.1"/>
</dbReference>
<dbReference type="SUPFAM" id="SSF53756">
    <property type="entry name" value="UDP-Glycosyltransferase/glycogen phosphorylase"/>
    <property type="match status" value="1"/>
</dbReference>
<dbReference type="InterPro" id="IPR028098">
    <property type="entry name" value="Glyco_trans_4-like_N"/>
</dbReference>
<evidence type="ECO:0000313" key="4">
    <source>
        <dbReference type="Proteomes" id="UP000295726"/>
    </source>
</evidence>
<dbReference type="GO" id="GO:0016757">
    <property type="term" value="F:glycosyltransferase activity"/>
    <property type="evidence" value="ECO:0007669"/>
    <property type="project" value="InterPro"/>
</dbReference>
<dbReference type="InterPro" id="IPR001296">
    <property type="entry name" value="Glyco_trans_1"/>
</dbReference>
<dbReference type="EMBL" id="SLZZ01000002">
    <property type="protein sequence ID" value="TCS82185.1"/>
    <property type="molecule type" value="Genomic_DNA"/>
</dbReference>
<keyword evidence="4" id="KW-1185">Reference proteome</keyword>
<dbReference type="OrthoDB" id="9802525at2"/>
<dbReference type="Pfam" id="PF00534">
    <property type="entry name" value="Glycos_transf_1"/>
    <property type="match status" value="1"/>
</dbReference>
<dbReference type="Proteomes" id="UP000295726">
    <property type="component" value="Unassembled WGS sequence"/>
</dbReference>
<keyword evidence="3" id="KW-0808">Transferase</keyword>
<protein>
    <submittedName>
        <fullName evidence="3">Glycosyltransferase involved in cell wall biosynthesis</fullName>
    </submittedName>
</protein>
<dbReference type="Pfam" id="PF13439">
    <property type="entry name" value="Glyco_transf_4"/>
    <property type="match status" value="1"/>
</dbReference>
<dbReference type="InterPro" id="IPR050194">
    <property type="entry name" value="Glycosyltransferase_grp1"/>
</dbReference>
<reference evidence="3 4" key="1">
    <citation type="submission" date="2019-03" db="EMBL/GenBank/DDBJ databases">
        <title>Genomic Encyclopedia of Type Strains, Phase IV (KMG-IV): sequencing the most valuable type-strain genomes for metagenomic binning, comparative biology and taxonomic classification.</title>
        <authorList>
            <person name="Goeker M."/>
        </authorList>
    </citation>
    <scope>NUCLEOTIDE SEQUENCE [LARGE SCALE GENOMIC DNA]</scope>
    <source>
        <strain evidence="3 4">DSM 29489</strain>
    </source>
</reference>
<evidence type="ECO:0000313" key="3">
    <source>
        <dbReference type="EMBL" id="TCS82185.1"/>
    </source>
</evidence>
<feature type="domain" description="Glycosyltransferase subfamily 4-like N-terminal" evidence="2">
    <location>
        <begin position="14"/>
        <end position="205"/>
    </location>
</feature>
<dbReference type="AlphaFoldDB" id="A0A4R3KG86"/>
<evidence type="ECO:0000259" key="2">
    <source>
        <dbReference type="Pfam" id="PF13439"/>
    </source>
</evidence>
<gene>
    <name evidence="3" type="ORF">EDD59_10248</name>
</gene>